<evidence type="ECO:0000313" key="2">
    <source>
        <dbReference type="Proteomes" id="UP000270219"/>
    </source>
</evidence>
<keyword evidence="2" id="KW-1185">Reference proteome</keyword>
<name>A0A498D5U1_9BACI</name>
<protein>
    <recommendedName>
        <fullName evidence="3">DNA-binding protein</fullName>
    </recommendedName>
</protein>
<dbReference type="RefSeq" id="WP_077844146.1">
    <property type="nucleotide sequence ID" value="NZ_RCHR01000017.1"/>
</dbReference>
<accession>A0A498D5U1</accession>
<proteinExistence type="predicted"/>
<evidence type="ECO:0000313" key="1">
    <source>
        <dbReference type="EMBL" id="RLL39797.1"/>
    </source>
</evidence>
<dbReference type="EMBL" id="RCHR01000017">
    <property type="protein sequence ID" value="RLL39797.1"/>
    <property type="molecule type" value="Genomic_DNA"/>
</dbReference>
<evidence type="ECO:0008006" key="3">
    <source>
        <dbReference type="Google" id="ProtNLM"/>
    </source>
</evidence>
<sequence>MRVIQINYAEADKLYNKTSLEDVLNVSVRTFDRYILNDDLKDKAEQIGRRKFYKGADINKRIDELVEQEEKFVLMD</sequence>
<dbReference type="Proteomes" id="UP000270219">
    <property type="component" value="Unassembled WGS sequence"/>
</dbReference>
<reference evidence="1 2" key="1">
    <citation type="submission" date="2018-10" db="EMBL/GenBank/DDBJ databases">
        <title>Oceanobacillus sp. YLB-02 draft genome.</title>
        <authorList>
            <person name="Yu L."/>
        </authorList>
    </citation>
    <scope>NUCLEOTIDE SEQUENCE [LARGE SCALE GENOMIC DNA]</scope>
    <source>
        <strain evidence="1 2">YLB-02</strain>
    </source>
</reference>
<dbReference type="AlphaFoldDB" id="A0A498D5U1"/>
<gene>
    <name evidence="1" type="ORF">D8M04_19850</name>
</gene>
<organism evidence="1 2">
    <name type="scientific">Oceanobacillus piezotolerans</name>
    <dbReference type="NCBI Taxonomy" id="2448030"/>
    <lineage>
        <taxon>Bacteria</taxon>
        <taxon>Bacillati</taxon>
        <taxon>Bacillota</taxon>
        <taxon>Bacilli</taxon>
        <taxon>Bacillales</taxon>
        <taxon>Bacillaceae</taxon>
        <taxon>Oceanobacillus</taxon>
    </lineage>
</organism>
<comment type="caution">
    <text evidence="1">The sequence shown here is derived from an EMBL/GenBank/DDBJ whole genome shotgun (WGS) entry which is preliminary data.</text>
</comment>